<reference evidence="7 8" key="1">
    <citation type="journal article" date="2016" name="Microbiol. Immunol.">
        <title>Complete genome sequence of Streptococcus troglodytae TKU31 isolated from the oral cavity of a chimpanzee (Pan troglodytes).</title>
        <authorList>
            <person name="Okamoto M."/>
            <person name="Naito M."/>
            <person name="Miyanohara M."/>
            <person name="Imai S."/>
            <person name="Nomura Y."/>
            <person name="Saito W."/>
            <person name="Momoi Y."/>
            <person name="Takada K."/>
            <person name="Miyabe-Nishiwaki T."/>
            <person name="Tomonaga M."/>
            <person name="Hanada N."/>
        </authorList>
    </citation>
    <scope>NUCLEOTIDE SEQUENCE [LARGE SCALE GENOMIC DNA]</scope>
    <source>
        <strain evidence="8">TKU 31</strain>
    </source>
</reference>
<feature type="transmembrane region" description="Helical" evidence="6">
    <location>
        <begin position="102"/>
        <end position="125"/>
    </location>
</feature>
<keyword evidence="8" id="KW-1185">Reference proteome</keyword>
<evidence type="ECO:0000256" key="2">
    <source>
        <dbReference type="ARBA" id="ARBA00022475"/>
    </source>
</evidence>
<proteinExistence type="predicted"/>
<name>A0A1L7LKQ0_9STRE</name>
<evidence type="ECO:0000256" key="4">
    <source>
        <dbReference type="ARBA" id="ARBA00022989"/>
    </source>
</evidence>
<dbReference type="EMBL" id="AP014612">
    <property type="protein sequence ID" value="BAQ24805.1"/>
    <property type="molecule type" value="Genomic_DNA"/>
</dbReference>
<comment type="subcellular location">
    <subcellularLocation>
        <location evidence="1">Cell membrane</location>
        <topology evidence="1">Multi-pass membrane protein</topology>
    </subcellularLocation>
</comment>
<dbReference type="PANTHER" id="PTHR33931:SF4">
    <property type="entry name" value="ANTIHOLIN-LIKE PROTEIN LRGA"/>
    <property type="match status" value="1"/>
</dbReference>
<dbReference type="Proteomes" id="UP000217758">
    <property type="component" value="Chromosome"/>
</dbReference>
<feature type="transmembrane region" description="Helical" evidence="6">
    <location>
        <begin position="69"/>
        <end position="90"/>
    </location>
</feature>
<dbReference type="Pfam" id="PF03788">
    <property type="entry name" value="LrgA"/>
    <property type="match status" value="1"/>
</dbReference>
<keyword evidence="2" id="KW-1003">Cell membrane</keyword>
<keyword evidence="5 6" id="KW-0472">Membrane</keyword>
<dbReference type="GO" id="GO:0005886">
    <property type="term" value="C:plasma membrane"/>
    <property type="evidence" value="ECO:0007669"/>
    <property type="project" value="UniProtKB-SubCell"/>
</dbReference>
<accession>A0A1L7LKQ0</accession>
<dbReference type="KEGG" id="strg:SRT_15440"/>
<dbReference type="RefSeq" id="WP_128833636.1">
    <property type="nucleotide sequence ID" value="NZ_AP014612.1"/>
</dbReference>
<evidence type="ECO:0000256" key="1">
    <source>
        <dbReference type="ARBA" id="ARBA00004651"/>
    </source>
</evidence>
<protein>
    <submittedName>
        <fullName evidence="7">LrgA family protein</fullName>
    </submittedName>
</protein>
<evidence type="ECO:0000256" key="5">
    <source>
        <dbReference type="ARBA" id="ARBA00023136"/>
    </source>
</evidence>
<evidence type="ECO:0000313" key="7">
    <source>
        <dbReference type="EMBL" id="BAQ24805.1"/>
    </source>
</evidence>
<dbReference type="PANTHER" id="PTHR33931">
    <property type="entry name" value="HOLIN-LIKE PROTEIN CIDA-RELATED"/>
    <property type="match status" value="1"/>
</dbReference>
<organism evidence="7 8">
    <name type="scientific">Streptococcus troglodytae</name>
    <dbReference type="NCBI Taxonomy" id="1111760"/>
    <lineage>
        <taxon>Bacteria</taxon>
        <taxon>Bacillati</taxon>
        <taxon>Bacillota</taxon>
        <taxon>Bacilli</taxon>
        <taxon>Lactobacillales</taxon>
        <taxon>Streptococcaceae</taxon>
        <taxon>Streptococcus</taxon>
    </lineage>
</organism>
<gene>
    <name evidence="7" type="ORF">SRT_15440</name>
</gene>
<keyword evidence="3 6" id="KW-0812">Transmembrane</keyword>
<dbReference type="InterPro" id="IPR005538">
    <property type="entry name" value="LrgA/CidA"/>
</dbReference>
<dbReference type="AlphaFoldDB" id="A0A1L7LKQ0"/>
<evidence type="ECO:0000256" key="3">
    <source>
        <dbReference type="ARBA" id="ARBA00022692"/>
    </source>
</evidence>
<sequence length="155" mass="17018">MKHTSKVTQSKSAPMFIQMSIYAAILLVSQLISELLPKALPIPTTVIGLILMYVLLCSHIIKVEWVDSLGSLLISMIGFMFVPSGISLAANLNILKAEGLQLVAVISLSTILMLVIVTYTTSIILSIKKVNVASLWEKWTAHSFEKKFSKKVEGK</sequence>
<keyword evidence="4 6" id="KW-1133">Transmembrane helix</keyword>
<evidence type="ECO:0000256" key="6">
    <source>
        <dbReference type="SAM" id="Phobius"/>
    </source>
</evidence>
<evidence type="ECO:0000313" key="8">
    <source>
        <dbReference type="Proteomes" id="UP000217758"/>
    </source>
</evidence>
<feature type="transmembrane region" description="Helical" evidence="6">
    <location>
        <begin position="12"/>
        <end position="33"/>
    </location>
</feature>
<feature type="transmembrane region" description="Helical" evidence="6">
    <location>
        <begin position="39"/>
        <end position="57"/>
    </location>
</feature>